<dbReference type="GO" id="GO:0005737">
    <property type="term" value="C:cytoplasm"/>
    <property type="evidence" value="ECO:0007669"/>
    <property type="project" value="TreeGrafter"/>
</dbReference>
<dbReference type="PANTHER" id="PTHR43700:SF1">
    <property type="entry name" value="PHOSPHORIBOSYLAMINOIMIDAZOLE-SUCCINOCARBOXAMIDE SYNTHASE"/>
    <property type="match status" value="1"/>
</dbReference>
<dbReference type="OrthoDB" id="9801549at2"/>
<evidence type="ECO:0000256" key="7">
    <source>
        <dbReference type="ARBA" id="ARBA00022755"/>
    </source>
</evidence>
<evidence type="ECO:0000256" key="4">
    <source>
        <dbReference type="ARBA" id="ARBA00016460"/>
    </source>
</evidence>
<keyword evidence="8 11" id="KW-0067">ATP-binding</keyword>
<reference evidence="13 14" key="1">
    <citation type="submission" date="2019-06" db="EMBL/GenBank/DDBJ databases">
        <title>Sequencing the genomes of 1000 actinobacteria strains.</title>
        <authorList>
            <person name="Klenk H.-P."/>
        </authorList>
    </citation>
    <scope>NUCLEOTIDE SEQUENCE [LARGE SCALE GENOMIC DNA]</scope>
    <source>
        <strain evidence="13 14">DSM 24083</strain>
    </source>
</reference>
<evidence type="ECO:0000256" key="9">
    <source>
        <dbReference type="ARBA" id="ARBA00030409"/>
    </source>
</evidence>
<comment type="similarity">
    <text evidence="2 11">Belongs to the SAICAR synthetase family.</text>
</comment>
<dbReference type="NCBIfam" id="TIGR00081">
    <property type="entry name" value="purC"/>
    <property type="match status" value="1"/>
</dbReference>
<dbReference type="GO" id="GO:0006189">
    <property type="term" value="P:'de novo' IMP biosynthetic process"/>
    <property type="evidence" value="ECO:0007669"/>
    <property type="project" value="UniProtKB-UniRule"/>
</dbReference>
<feature type="domain" description="SAICAR synthetase/ADE2 N-terminal" evidence="12">
    <location>
        <begin position="13"/>
        <end position="267"/>
    </location>
</feature>
<evidence type="ECO:0000313" key="13">
    <source>
        <dbReference type="EMBL" id="TQL73665.1"/>
    </source>
</evidence>
<evidence type="ECO:0000256" key="1">
    <source>
        <dbReference type="ARBA" id="ARBA00004672"/>
    </source>
</evidence>
<evidence type="ECO:0000256" key="2">
    <source>
        <dbReference type="ARBA" id="ARBA00010190"/>
    </source>
</evidence>
<gene>
    <name evidence="11" type="primary">purC</name>
    <name evidence="13" type="ORF">FB556_0107</name>
</gene>
<keyword evidence="14" id="KW-1185">Reference proteome</keyword>
<dbReference type="NCBIfam" id="NF010568">
    <property type="entry name" value="PRK13961.1"/>
    <property type="match status" value="1"/>
</dbReference>
<proteinExistence type="inferred from homology"/>
<evidence type="ECO:0000256" key="8">
    <source>
        <dbReference type="ARBA" id="ARBA00022840"/>
    </source>
</evidence>
<evidence type="ECO:0000259" key="12">
    <source>
        <dbReference type="Pfam" id="PF01259"/>
    </source>
</evidence>
<evidence type="ECO:0000256" key="3">
    <source>
        <dbReference type="ARBA" id="ARBA00012217"/>
    </source>
</evidence>
<dbReference type="HAMAP" id="MF_00137">
    <property type="entry name" value="SAICAR_synth"/>
    <property type="match status" value="1"/>
</dbReference>
<dbReference type="FunFam" id="3.30.470.20:FF:000015">
    <property type="entry name" value="Phosphoribosylaminoimidazole-succinocarboxamide synthase"/>
    <property type="match status" value="1"/>
</dbReference>
<dbReference type="InterPro" id="IPR028923">
    <property type="entry name" value="SAICAR_synt/ADE2_N"/>
</dbReference>
<evidence type="ECO:0000256" key="6">
    <source>
        <dbReference type="ARBA" id="ARBA00022741"/>
    </source>
</evidence>
<dbReference type="GO" id="GO:0004639">
    <property type="term" value="F:phosphoribosylaminoimidazolesuccinocarboxamide synthase activity"/>
    <property type="evidence" value="ECO:0007669"/>
    <property type="project" value="UniProtKB-UniRule"/>
</dbReference>
<keyword evidence="7 11" id="KW-0658">Purine biosynthesis</keyword>
<dbReference type="UniPathway" id="UPA00074">
    <property type="reaction ID" value="UER00131"/>
</dbReference>
<dbReference type="InterPro" id="IPR018236">
    <property type="entry name" value="SAICAR_synthetase_CS"/>
</dbReference>
<dbReference type="PANTHER" id="PTHR43700">
    <property type="entry name" value="PHOSPHORIBOSYLAMINOIMIDAZOLE-SUCCINOCARBOXAMIDE SYNTHASE"/>
    <property type="match status" value="1"/>
</dbReference>
<evidence type="ECO:0000256" key="11">
    <source>
        <dbReference type="HAMAP-Rule" id="MF_00137"/>
    </source>
</evidence>
<sequence>MTDTATSLPGWRHIYSGKVRNLYEPAAAEPGESETLLVVATDRVSAFDHILSPGIPEKGKILTQLSLWWFERLAEEVEVPNHVVSTQVPTEVAGRAMVVKRLNMFPIEAIARGYLTGSGLAEYRQTGEVTGIPLPQGLVDGSKLEPAIFTPSAKAEVGEHDENISFAEMTSRIGQQAADDIRDKTLQLYTAAERIARDAGIILADTKVEYGTDENGIITLGDEVLTPDSSRFWDAQAYAPGTSQKSFDKQFVRDWLASETSGWDQAADTEPPELPTDVVEKTAERYREAFRRLTGRVFQ</sequence>
<dbReference type="Pfam" id="PF01259">
    <property type="entry name" value="SAICAR_synt"/>
    <property type="match status" value="1"/>
</dbReference>
<accession>A0A543AM88</accession>
<comment type="catalytic activity">
    <reaction evidence="10 11">
        <text>5-amino-1-(5-phospho-D-ribosyl)imidazole-4-carboxylate + L-aspartate + ATP = (2S)-2-[5-amino-1-(5-phospho-beta-D-ribosyl)imidazole-4-carboxamido]succinate + ADP + phosphate + 2 H(+)</text>
        <dbReference type="Rhea" id="RHEA:22628"/>
        <dbReference type="ChEBI" id="CHEBI:15378"/>
        <dbReference type="ChEBI" id="CHEBI:29991"/>
        <dbReference type="ChEBI" id="CHEBI:30616"/>
        <dbReference type="ChEBI" id="CHEBI:43474"/>
        <dbReference type="ChEBI" id="CHEBI:58443"/>
        <dbReference type="ChEBI" id="CHEBI:77657"/>
        <dbReference type="ChEBI" id="CHEBI:456216"/>
        <dbReference type="EC" id="6.3.2.6"/>
    </reaction>
</comment>
<dbReference type="RefSeq" id="WP_141863763.1">
    <property type="nucleotide sequence ID" value="NZ_BAABAN010000017.1"/>
</dbReference>
<evidence type="ECO:0000256" key="5">
    <source>
        <dbReference type="ARBA" id="ARBA00022598"/>
    </source>
</evidence>
<organism evidence="13 14">
    <name type="scientific">Enteractinococcus coprophilus</name>
    <dbReference type="NCBI Taxonomy" id="1027633"/>
    <lineage>
        <taxon>Bacteria</taxon>
        <taxon>Bacillati</taxon>
        <taxon>Actinomycetota</taxon>
        <taxon>Actinomycetes</taxon>
        <taxon>Micrococcales</taxon>
        <taxon>Micrococcaceae</taxon>
    </lineage>
</organism>
<dbReference type="Gene3D" id="3.30.200.20">
    <property type="entry name" value="Phosphorylase Kinase, domain 1"/>
    <property type="match status" value="1"/>
</dbReference>
<dbReference type="Proteomes" id="UP000319746">
    <property type="component" value="Unassembled WGS sequence"/>
</dbReference>
<dbReference type="AlphaFoldDB" id="A0A543AM88"/>
<dbReference type="CDD" id="cd01414">
    <property type="entry name" value="SAICAR_synt_Sc"/>
    <property type="match status" value="1"/>
</dbReference>
<dbReference type="EMBL" id="VFOU01000001">
    <property type="protein sequence ID" value="TQL73665.1"/>
    <property type="molecule type" value="Genomic_DNA"/>
</dbReference>
<comment type="caution">
    <text evidence="13">The sequence shown here is derived from an EMBL/GenBank/DDBJ whole genome shotgun (WGS) entry which is preliminary data.</text>
</comment>
<dbReference type="PROSITE" id="PS01057">
    <property type="entry name" value="SAICAR_SYNTHETASE_1"/>
    <property type="match status" value="1"/>
</dbReference>
<keyword evidence="6 11" id="KW-0547">Nucleotide-binding</keyword>
<name>A0A543AM88_9MICC</name>
<keyword evidence="5 11" id="KW-0436">Ligase</keyword>
<dbReference type="InterPro" id="IPR001636">
    <property type="entry name" value="SAICAR_synth"/>
</dbReference>
<evidence type="ECO:0000256" key="10">
    <source>
        <dbReference type="ARBA" id="ARBA00048475"/>
    </source>
</evidence>
<dbReference type="GO" id="GO:0005524">
    <property type="term" value="F:ATP binding"/>
    <property type="evidence" value="ECO:0007669"/>
    <property type="project" value="UniProtKB-KW"/>
</dbReference>
<dbReference type="SUPFAM" id="SSF56104">
    <property type="entry name" value="SAICAR synthase-like"/>
    <property type="match status" value="1"/>
</dbReference>
<dbReference type="EC" id="6.3.2.6" evidence="3 11"/>
<protein>
    <recommendedName>
        <fullName evidence="4 11">Phosphoribosylaminoimidazole-succinocarboxamide synthase</fullName>
        <ecNumber evidence="3 11">6.3.2.6</ecNumber>
    </recommendedName>
    <alternativeName>
        <fullName evidence="9 11">SAICAR synthetase</fullName>
    </alternativeName>
</protein>
<comment type="pathway">
    <text evidence="1 11">Purine metabolism; IMP biosynthesis via de novo pathway; 5-amino-1-(5-phospho-D-ribosyl)imidazole-4-carboxamide from 5-amino-1-(5-phospho-D-ribosyl)imidazole-4-carboxylate: step 1/2.</text>
</comment>
<dbReference type="Gene3D" id="3.30.470.20">
    <property type="entry name" value="ATP-grasp fold, B domain"/>
    <property type="match status" value="1"/>
</dbReference>
<evidence type="ECO:0000313" key="14">
    <source>
        <dbReference type="Proteomes" id="UP000319746"/>
    </source>
</evidence>